<reference evidence="7" key="1">
    <citation type="submission" date="2015-09" db="EMBL/GenBank/DDBJ databases">
        <title>Complete sequence of Algoriphagus sp. M8-2.</title>
        <authorList>
            <person name="Shintani M."/>
        </authorList>
    </citation>
    <scope>NUCLEOTIDE SEQUENCE [LARGE SCALE GENOMIC DNA]</scope>
    <source>
        <strain evidence="7">M8-2</strain>
    </source>
</reference>
<feature type="transmembrane region" description="Helical" evidence="4">
    <location>
        <begin position="150"/>
        <end position="170"/>
    </location>
</feature>
<feature type="transmembrane region" description="Helical" evidence="4">
    <location>
        <begin position="6"/>
        <end position="22"/>
    </location>
</feature>
<feature type="transmembrane region" description="Helical" evidence="4">
    <location>
        <begin position="34"/>
        <end position="56"/>
    </location>
</feature>
<dbReference type="PATRIC" id="fig|1727163.4.peg.3511"/>
<name>A0A142ESJ3_9BACT</name>
<evidence type="ECO:0000313" key="6">
    <source>
        <dbReference type="EMBL" id="AMQ58098.1"/>
    </source>
</evidence>
<evidence type="ECO:0000256" key="4">
    <source>
        <dbReference type="SAM" id="Phobius"/>
    </source>
</evidence>
<dbReference type="RefSeq" id="WP_082792276.1">
    <property type="nucleotide sequence ID" value="NZ_CP012836.1"/>
</dbReference>
<keyword evidence="2" id="KW-0238">DNA-binding</keyword>
<feature type="transmembrane region" description="Helical" evidence="4">
    <location>
        <begin position="62"/>
        <end position="85"/>
    </location>
</feature>
<dbReference type="InterPro" id="IPR009057">
    <property type="entry name" value="Homeodomain-like_sf"/>
</dbReference>
<dbReference type="GO" id="GO:0043565">
    <property type="term" value="F:sequence-specific DNA binding"/>
    <property type="evidence" value="ECO:0007669"/>
    <property type="project" value="InterPro"/>
</dbReference>
<dbReference type="EMBL" id="CP012836">
    <property type="protein sequence ID" value="AMQ58098.1"/>
    <property type="molecule type" value="Genomic_DNA"/>
</dbReference>
<keyword evidence="4" id="KW-1133">Transmembrane helix</keyword>
<dbReference type="PANTHER" id="PTHR43280">
    <property type="entry name" value="ARAC-FAMILY TRANSCRIPTIONAL REGULATOR"/>
    <property type="match status" value="1"/>
</dbReference>
<dbReference type="AlphaFoldDB" id="A0A142ESJ3"/>
<dbReference type="Gene3D" id="1.10.10.60">
    <property type="entry name" value="Homeodomain-like"/>
    <property type="match status" value="1"/>
</dbReference>
<evidence type="ECO:0000259" key="5">
    <source>
        <dbReference type="PROSITE" id="PS01124"/>
    </source>
</evidence>
<accession>A0A142ESJ3</accession>
<feature type="transmembrane region" description="Helical" evidence="4">
    <location>
        <begin position="97"/>
        <end position="116"/>
    </location>
</feature>
<dbReference type="STRING" id="1727163.AO498_16740"/>
<gene>
    <name evidence="6" type="ORF">AO498_16740</name>
</gene>
<keyword evidence="4" id="KW-0812">Transmembrane</keyword>
<dbReference type="SUPFAM" id="SSF46689">
    <property type="entry name" value="Homeodomain-like"/>
    <property type="match status" value="1"/>
</dbReference>
<keyword evidence="7" id="KW-1185">Reference proteome</keyword>
<keyword evidence="1" id="KW-0805">Transcription regulation</keyword>
<dbReference type="Proteomes" id="UP000073816">
    <property type="component" value="Chromosome"/>
</dbReference>
<dbReference type="Pfam" id="PF12833">
    <property type="entry name" value="HTH_18"/>
    <property type="match status" value="1"/>
</dbReference>
<dbReference type="SMART" id="SM00342">
    <property type="entry name" value="HTH_ARAC"/>
    <property type="match status" value="1"/>
</dbReference>
<dbReference type="GO" id="GO:0003700">
    <property type="term" value="F:DNA-binding transcription factor activity"/>
    <property type="evidence" value="ECO:0007669"/>
    <property type="project" value="InterPro"/>
</dbReference>
<dbReference type="PROSITE" id="PS01124">
    <property type="entry name" value="HTH_ARAC_FAMILY_2"/>
    <property type="match status" value="1"/>
</dbReference>
<evidence type="ECO:0000256" key="2">
    <source>
        <dbReference type="ARBA" id="ARBA00023125"/>
    </source>
</evidence>
<dbReference type="KEGG" id="alm:AO498_16740"/>
<feature type="domain" description="HTH araC/xylS-type" evidence="5">
    <location>
        <begin position="286"/>
        <end position="394"/>
    </location>
</feature>
<feature type="transmembrane region" description="Helical" evidence="4">
    <location>
        <begin position="191"/>
        <end position="213"/>
    </location>
</feature>
<feature type="transmembrane region" description="Helical" evidence="4">
    <location>
        <begin position="219"/>
        <end position="242"/>
    </location>
</feature>
<evidence type="ECO:0000313" key="7">
    <source>
        <dbReference type="Proteomes" id="UP000073816"/>
    </source>
</evidence>
<dbReference type="PANTHER" id="PTHR43280:SF2">
    <property type="entry name" value="HTH-TYPE TRANSCRIPTIONAL REGULATOR EXSA"/>
    <property type="match status" value="1"/>
</dbReference>
<organism evidence="6 7">
    <name type="scientific">Algoriphagus sanaruensis</name>
    <dbReference type="NCBI Taxonomy" id="1727163"/>
    <lineage>
        <taxon>Bacteria</taxon>
        <taxon>Pseudomonadati</taxon>
        <taxon>Bacteroidota</taxon>
        <taxon>Cytophagia</taxon>
        <taxon>Cytophagales</taxon>
        <taxon>Cyclobacteriaceae</taxon>
        <taxon>Algoriphagus</taxon>
    </lineage>
</organism>
<sequence length="403" mass="47128">MLYLISFVLISFLIGNSLILVFNRERGSKLNKGIGLTFFLYGLVFLSFILSFDLGLLLEFPFLLRVGSPIFFLIPPIFYLSLRNIVRNPSITKKTDVIHFLPAILHFLELLPLYTLSNQDKVEIIENFFPDIFAFIINVHGLIPTFWVNLAYLIFVILYLSLTLGLVLRFPIELRNKLKQQKFKSILFTTLVFYFVFNIIIILSSISIVQFYFTGLDLVVLKGLLLKSSLVILFAYNFYFFYKIELNPDSQSREELLEDEEEIGLFSLIDKPRSPLDWSEIGLDKEDVLCRINQLMEQEKVFLDKGLLLSDFAKKAKIPVRVFPDVLNLMFQKNFKELILERRVHYAKEKIDQGYLDKLTLESLRSECGFGSRTAFFYAFKKEFGLSPNEYWKEFQRNLNLSE</sequence>
<protein>
    <recommendedName>
        <fullName evidence="5">HTH araC/xylS-type domain-containing protein</fullName>
    </recommendedName>
</protein>
<dbReference type="OrthoDB" id="704028at2"/>
<proteinExistence type="predicted"/>
<keyword evidence="3" id="KW-0804">Transcription</keyword>
<keyword evidence="4" id="KW-0472">Membrane</keyword>
<evidence type="ECO:0000256" key="3">
    <source>
        <dbReference type="ARBA" id="ARBA00023163"/>
    </source>
</evidence>
<evidence type="ECO:0000256" key="1">
    <source>
        <dbReference type="ARBA" id="ARBA00023015"/>
    </source>
</evidence>
<dbReference type="InterPro" id="IPR018060">
    <property type="entry name" value="HTH_AraC"/>
</dbReference>
<reference evidence="6 7" key="2">
    <citation type="journal article" date="2016" name="Genome Announc.">
        <title>Complete Genome Sequence of Algoriphagus sp. Strain M8-2, Isolated from a Brackish Lake.</title>
        <authorList>
            <person name="Muraguchi Y."/>
            <person name="Kushimoto K."/>
            <person name="Ohtsubo Y."/>
            <person name="Suzuki T."/>
            <person name="Dohra H."/>
            <person name="Kimbara K."/>
            <person name="Shintani M."/>
        </authorList>
    </citation>
    <scope>NUCLEOTIDE SEQUENCE [LARGE SCALE GENOMIC DNA]</scope>
    <source>
        <strain evidence="6 7">M8-2</strain>
    </source>
</reference>